<proteinExistence type="predicted"/>
<accession>A0A395J2D4</accession>
<organism evidence="1 2">
    <name type="scientific">Monilinia fructigena</name>
    <dbReference type="NCBI Taxonomy" id="38457"/>
    <lineage>
        <taxon>Eukaryota</taxon>
        <taxon>Fungi</taxon>
        <taxon>Dikarya</taxon>
        <taxon>Ascomycota</taxon>
        <taxon>Pezizomycotina</taxon>
        <taxon>Leotiomycetes</taxon>
        <taxon>Helotiales</taxon>
        <taxon>Sclerotiniaceae</taxon>
        <taxon>Monilinia</taxon>
    </lineage>
</organism>
<comment type="caution">
    <text evidence="1">The sequence shown here is derived from an EMBL/GenBank/DDBJ whole genome shotgun (WGS) entry which is preliminary data.</text>
</comment>
<evidence type="ECO:0000313" key="1">
    <source>
        <dbReference type="EMBL" id="RAL66254.1"/>
    </source>
</evidence>
<name>A0A395J2D4_9HELO</name>
<dbReference type="OrthoDB" id="3522053at2759"/>
<sequence>MFLSNADSKVCTPTFVTSASILTPTTNCFPRAVLALTRRYTKKAAKMGISMEWIDNKVLEDVEIVRKEHISTGKGEPPDEFVVWFYDVEEYDRGLC</sequence>
<evidence type="ECO:0000313" key="2">
    <source>
        <dbReference type="Proteomes" id="UP000249056"/>
    </source>
</evidence>
<dbReference type="EMBL" id="QKRW01000007">
    <property type="protein sequence ID" value="RAL66254.1"/>
    <property type="molecule type" value="Genomic_DNA"/>
</dbReference>
<protein>
    <submittedName>
        <fullName evidence="1">Uncharacterized protein</fullName>
    </submittedName>
</protein>
<gene>
    <name evidence="1" type="ORF">DID88_005925</name>
</gene>
<reference evidence="1 2" key="1">
    <citation type="submission" date="2018-06" db="EMBL/GenBank/DDBJ databases">
        <title>Genome Sequence of the Brown Rot Fungal Pathogen Monilinia fructigena.</title>
        <authorList>
            <person name="Landi L."/>
            <person name="De Miccolis Angelini R.M."/>
            <person name="Pollastro S."/>
            <person name="Abate D."/>
            <person name="Faretra F."/>
            <person name="Romanazzi G."/>
        </authorList>
    </citation>
    <scope>NUCLEOTIDE SEQUENCE [LARGE SCALE GENOMIC DNA]</scope>
    <source>
        <strain evidence="1 2">Mfrg269</strain>
    </source>
</reference>
<dbReference type="Proteomes" id="UP000249056">
    <property type="component" value="Unassembled WGS sequence"/>
</dbReference>
<dbReference type="AlphaFoldDB" id="A0A395J2D4"/>
<keyword evidence="2" id="KW-1185">Reference proteome</keyword>